<name>A0AA46L336_VIBPH</name>
<protein>
    <submittedName>
        <fullName evidence="1">Uncharacterized protein</fullName>
    </submittedName>
</protein>
<accession>A0AA46L336</accession>
<comment type="caution">
    <text evidence="1">The sequence shown here is derived from an EMBL/GenBank/DDBJ whole genome shotgun (WGS) entry which is preliminary data.</text>
</comment>
<gene>
    <name evidence="1" type="ORF">FVP01_24625</name>
</gene>
<dbReference type="AlphaFoldDB" id="A0AA46L336"/>
<evidence type="ECO:0000313" key="1">
    <source>
        <dbReference type="EMBL" id="TXN12222.1"/>
    </source>
</evidence>
<dbReference type="RefSeq" id="WP_047734447.1">
    <property type="nucleotide sequence ID" value="NZ_CP043421.1"/>
</dbReference>
<sequence length="146" mass="16908">MDKDVPFLHLLQTLEDINDLELTILKCHLLIEEALTDILVSKAESPKYILEARLTFANKLQIARAMTDKSCEPWVWSAISMLNKTRNRLAHNLTSSEVEEDVDKFVAFIKSNQPMWAAEMLKVQHREFFWAVYVVFDKTKVIVGVQ</sequence>
<proteinExistence type="predicted"/>
<evidence type="ECO:0000313" key="2">
    <source>
        <dbReference type="Proteomes" id="UP000321504"/>
    </source>
</evidence>
<dbReference type="EMBL" id="VRMQ01000018">
    <property type="protein sequence ID" value="TXN12222.1"/>
    <property type="molecule type" value="Genomic_DNA"/>
</dbReference>
<reference evidence="1 2" key="1">
    <citation type="submission" date="2019-08" db="EMBL/GenBank/DDBJ databases">
        <title>Emerging of two pre-pandemic pathogenic O4:KUT lineages of Vibrio parahaemolyticus in coastal eastern China.</title>
        <authorList>
            <person name="Yu H."/>
        </authorList>
    </citation>
    <scope>NUCLEOTIDE SEQUENCE [LARGE SCALE GENOMIC DNA]</scope>
    <source>
        <strain evidence="1 2">HZ17-383</strain>
    </source>
</reference>
<organism evidence="1 2">
    <name type="scientific">Vibrio parahaemolyticus</name>
    <dbReference type="NCBI Taxonomy" id="670"/>
    <lineage>
        <taxon>Bacteria</taxon>
        <taxon>Pseudomonadati</taxon>
        <taxon>Pseudomonadota</taxon>
        <taxon>Gammaproteobacteria</taxon>
        <taxon>Vibrionales</taxon>
        <taxon>Vibrionaceae</taxon>
        <taxon>Vibrio</taxon>
    </lineage>
</organism>
<dbReference type="Proteomes" id="UP000321504">
    <property type="component" value="Unassembled WGS sequence"/>
</dbReference>